<keyword evidence="4" id="KW-0547">Nucleotide-binding</keyword>
<dbReference type="Gene3D" id="3.30.565.10">
    <property type="entry name" value="Histidine kinase-like ATPase, C-terminal domain"/>
    <property type="match status" value="1"/>
</dbReference>
<keyword evidence="8" id="KW-0413">Isomerase</keyword>
<comment type="similarity">
    <text evidence="2">Belongs to the type II topoisomerase GyrB family.</text>
</comment>
<accession>A0A1T3NS03</accession>
<dbReference type="GO" id="GO:0005524">
    <property type="term" value="F:ATP binding"/>
    <property type="evidence" value="ECO:0007669"/>
    <property type="project" value="UniProtKB-KW"/>
</dbReference>
<dbReference type="GO" id="GO:0003677">
    <property type="term" value="F:DNA binding"/>
    <property type="evidence" value="ECO:0007669"/>
    <property type="project" value="UniProtKB-KW"/>
</dbReference>
<dbReference type="InterPro" id="IPR020568">
    <property type="entry name" value="Ribosomal_Su5_D2-typ_SF"/>
</dbReference>
<evidence type="ECO:0000256" key="3">
    <source>
        <dbReference type="ARBA" id="ARBA00012895"/>
    </source>
</evidence>
<dbReference type="SMART" id="SM00433">
    <property type="entry name" value="TOP2c"/>
    <property type="match status" value="1"/>
</dbReference>
<keyword evidence="7" id="KW-0238">DNA-binding</keyword>
<dbReference type="InterPro" id="IPR036890">
    <property type="entry name" value="HATPase_C_sf"/>
</dbReference>
<dbReference type="EMBL" id="MWQN01000001">
    <property type="protein sequence ID" value="OPC79578.1"/>
    <property type="molecule type" value="Genomic_DNA"/>
</dbReference>
<dbReference type="EC" id="5.6.2.2" evidence="3"/>
<dbReference type="PRINTS" id="PR00418">
    <property type="entry name" value="TPI2FAMILY"/>
</dbReference>
<dbReference type="RefSeq" id="WP_078973843.1">
    <property type="nucleotide sequence ID" value="NZ_MWQN01000001.1"/>
</dbReference>
<proteinExistence type="inferred from homology"/>
<dbReference type="STRING" id="159449.B4N89_00215"/>
<dbReference type="AlphaFoldDB" id="A0A1T3NS03"/>
<evidence type="ECO:0000256" key="7">
    <source>
        <dbReference type="ARBA" id="ARBA00023125"/>
    </source>
</evidence>
<dbReference type="InterPro" id="IPR014721">
    <property type="entry name" value="Ribsml_uS5_D2-typ_fold_subgr"/>
</dbReference>
<comment type="catalytic activity">
    <reaction evidence="1">
        <text>ATP-dependent breakage, passage and rejoining of double-stranded DNA.</text>
        <dbReference type="EC" id="5.6.2.2"/>
    </reaction>
</comment>
<evidence type="ECO:0000256" key="5">
    <source>
        <dbReference type="ARBA" id="ARBA00022840"/>
    </source>
</evidence>
<protein>
    <recommendedName>
        <fullName evidence="3">DNA topoisomerase (ATP-hydrolyzing)</fullName>
        <ecNumber evidence="3">5.6.2.2</ecNumber>
    </recommendedName>
</protein>
<keyword evidence="5" id="KW-0067">ATP-binding</keyword>
<dbReference type="InterPro" id="IPR013506">
    <property type="entry name" value="Topo_IIA_bsu_dom2"/>
</dbReference>
<reference evidence="10 11" key="1">
    <citation type="submission" date="2017-03" db="EMBL/GenBank/DDBJ databases">
        <title>Draft genome sequence of Streptomyces scabrisporus NF3, endophyte isolated from Amphipterygium adstringens.</title>
        <authorList>
            <person name="Vazquez M."/>
            <person name="Ceapa C.D."/>
            <person name="Rodriguez Luna D."/>
            <person name="Sanchez Esquivel S."/>
        </authorList>
    </citation>
    <scope>NUCLEOTIDE SEQUENCE [LARGE SCALE GENOMIC DNA]</scope>
    <source>
        <strain evidence="10 11">NF3</strain>
    </source>
</reference>
<dbReference type="CDD" id="cd00329">
    <property type="entry name" value="TopoII_MutL_Trans"/>
    <property type="match status" value="1"/>
</dbReference>
<evidence type="ECO:0000313" key="11">
    <source>
        <dbReference type="Proteomes" id="UP000190037"/>
    </source>
</evidence>
<dbReference type="InterPro" id="IPR000565">
    <property type="entry name" value="Topo_IIA_B"/>
</dbReference>
<dbReference type="OrthoDB" id="4010292at2"/>
<dbReference type="InterPro" id="IPR001241">
    <property type="entry name" value="Topo_IIA"/>
</dbReference>
<dbReference type="PANTHER" id="PTHR45866">
    <property type="entry name" value="DNA GYRASE/TOPOISOMERASE SUBUNIT B"/>
    <property type="match status" value="1"/>
</dbReference>
<dbReference type="GO" id="GO:0006265">
    <property type="term" value="P:DNA topological change"/>
    <property type="evidence" value="ECO:0007669"/>
    <property type="project" value="InterPro"/>
</dbReference>
<gene>
    <name evidence="10" type="ORF">B4N89_00215</name>
</gene>
<name>A0A1T3NS03_9ACTN</name>
<evidence type="ECO:0000256" key="8">
    <source>
        <dbReference type="ARBA" id="ARBA00023235"/>
    </source>
</evidence>
<evidence type="ECO:0000259" key="9">
    <source>
        <dbReference type="Pfam" id="PF00204"/>
    </source>
</evidence>
<keyword evidence="6" id="KW-0799">Topoisomerase</keyword>
<sequence length="412" mass="44587">MGSDLVFSWDSPRLGLSPHTLGGDIVSGESIGYGAGDIRVLEGWEAVRKRPGMYIGSTGERGLHQLVFDVADRAVTEVLTGRTNRVDVAVTPDGGVRVADDGPGIPVEDGGDTGGPGLEALLTRQLVGPRPGGRHDVTLGWFGAGLFEANALSSRTTAEVRREGFRWVQEYARGVAVTPLSNAGPASGSGTTITFWPDAEIFGTAQCSFDTLAERFRELAFLNRDLEISLTDRRRPDQSRSERFRSPGGARDFVAFLDAQAAAPVHPDVIGFDREDPRMAGTMEVALRWRDSGMERLRSFANSRPTSGGTHEAGLRDGMADVINAYARKRRLLRATDPDLGADRIGEGLTAVVSVKLDRPEFQGSTREVLGNPEVATCVRQAVREHLGTWLEEHPESATAVIDRIVRSGRRD</sequence>
<dbReference type="Proteomes" id="UP000190037">
    <property type="component" value="Unassembled WGS sequence"/>
</dbReference>
<dbReference type="PRINTS" id="PR01159">
    <property type="entry name" value="DNAGYRASEB"/>
</dbReference>
<feature type="domain" description="DNA topoisomerase type IIA subunit B" evidence="9">
    <location>
        <begin position="249"/>
        <end position="408"/>
    </location>
</feature>
<evidence type="ECO:0000256" key="6">
    <source>
        <dbReference type="ARBA" id="ARBA00023029"/>
    </source>
</evidence>
<evidence type="ECO:0000256" key="1">
    <source>
        <dbReference type="ARBA" id="ARBA00000185"/>
    </source>
</evidence>
<dbReference type="GO" id="GO:0003918">
    <property type="term" value="F:DNA topoisomerase type II (double strand cut, ATP-hydrolyzing) activity"/>
    <property type="evidence" value="ECO:0007669"/>
    <property type="project" value="UniProtKB-EC"/>
</dbReference>
<dbReference type="Pfam" id="PF00204">
    <property type="entry name" value="DNA_gyraseB"/>
    <property type="match status" value="1"/>
</dbReference>
<dbReference type="SUPFAM" id="SSF55874">
    <property type="entry name" value="ATPase domain of HSP90 chaperone/DNA topoisomerase II/histidine kinase"/>
    <property type="match status" value="1"/>
</dbReference>
<keyword evidence="11" id="KW-1185">Reference proteome</keyword>
<dbReference type="PANTHER" id="PTHR45866:SF1">
    <property type="entry name" value="DNA GYRASE SUBUNIT B, MITOCHONDRIAL"/>
    <property type="match status" value="1"/>
</dbReference>
<comment type="caution">
    <text evidence="10">The sequence shown here is derived from an EMBL/GenBank/DDBJ whole genome shotgun (WGS) entry which is preliminary data.</text>
</comment>
<organism evidence="10 11">
    <name type="scientific">Embleya scabrispora</name>
    <dbReference type="NCBI Taxonomy" id="159449"/>
    <lineage>
        <taxon>Bacteria</taxon>
        <taxon>Bacillati</taxon>
        <taxon>Actinomycetota</taxon>
        <taxon>Actinomycetes</taxon>
        <taxon>Kitasatosporales</taxon>
        <taxon>Streptomycetaceae</taxon>
        <taxon>Embleya</taxon>
    </lineage>
</organism>
<evidence type="ECO:0000256" key="2">
    <source>
        <dbReference type="ARBA" id="ARBA00010708"/>
    </source>
</evidence>
<dbReference type="Gene3D" id="3.30.230.10">
    <property type="match status" value="1"/>
</dbReference>
<evidence type="ECO:0000313" key="10">
    <source>
        <dbReference type="EMBL" id="OPC79578.1"/>
    </source>
</evidence>
<dbReference type="SUPFAM" id="SSF54211">
    <property type="entry name" value="Ribosomal protein S5 domain 2-like"/>
    <property type="match status" value="1"/>
</dbReference>
<evidence type="ECO:0000256" key="4">
    <source>
        <dbReference type="ARBA" id="ARBA00022741"/>
    </source>
</evidence>